<gene>
    <name evidence="4" type="ORF">VB798_07400</name>
</gene>
<protein>
    <submittedName>
        <fullName evidence="4">SMEK domain-containing protein</fullName>
    </submittedName>
</protein>
<dbReference type="SUPFAM" id="SSF52540">
    <property type="entry name" value="P-loop containing nucleoside triphosphate hydrolases"/>
    <property type="match status" value="1"/>
</dbReference>
<comment type="caution">
    <text evidence="4">The sequence shown here is derived from an EMBL/GenBank/DDBJ whole genome shotgun (WGS) entry which is preliminary data.</text>
</comment>
<evidence type="ECO:0000259" key="3">
    <source>
        <dbReference type="Pfam" id="PF21941"/>
    </source>
</evidence>
<name>A0ABU5SGJ9_9BACT</name>
<keyword evidence="1" id="KW-0677">Repeat</keyword>
<dbReference type="SMART" id="SM00028">
    <property type="entry name" value="TPR"/>
    <property type="match status" value="5"/>
</dbReference>
<dbReference type="PANTHER" id="PTHR45641">
    <property type="entry name" value="TETRATRICOPEPTIDE REPEAT PROTEIN (AFU_ORTHOLOGUE AFUA_6G03870)"/>
    <property type="match status" value="1"/>
</dbReference>
<dbReference type="NCBIfam" id="NF033859">
    <property type="entry name" value="SMEK_N"/>
    <property type="match status" value="1"/>
</dbReference>
<dbReference type="Proteomes" id="UP001302222">
    <property type="component" value="Unassembled WGS sequence"/>
</dbReference>
<proteinExistence type="predicted"/>
<dbReference type="InterPro" id="IPR019734">
    <property type="entry name" value="TPR_rpt"/>
</dbReference>
<dbReference type="InterPro" id="IPR047740">
    <property type="entry name" value="SMEK_dom"/>
</dbReference>
<dbReference type="InterPro" id="IPR011990">
    <property type="entry name" value="TPR-like_helical_dom_sf"/>
</dbReference>
<evidence type="ECO:0000313" key="4">
    <source>
        <dbReference type="EMBL" id="MEA5426394.1"/>
    </source>
</evidence>
<keyword evidence="2" id="KW-0802">TPR repeat</keyword>
<dbReference type="Pfam" id="PF13374">
    <property type="entry name" value="TPR_10"/>
    <property type="match status" value="1"/>
</dbReference>
<dbReference type="EMBL" id="JAYGIM010000005">
    <property type="protein sequence ID" value="MEA5426394.1"/>
    <property type="molecule type" value="Genomic_DNA"/>
</dbReference>
<dbReference type="PANTHER" id="PTHR45641:SF19">
    <property type="entry name" value="NEPHROCYSTIN-3"/>
    <property type="match status" value="1"/>
</dbReference>
<evidence type="ECO:0000256" key="2">
    <source>
        <dbReference type="ARBA" id="ARBA00022803"/>
    </source>
</evidence>
<evidence type="ECO:0000256" key="1">
    <source>
        <dbReference type="ARBA" id="ARBA00022737"/>
    </source>
</evidence>
<sequence>MLNQSQKIDGIIEMIASWITSISFQNSIGRYNINTDSEDFCIPLLNLLYDLDLKNQNNSKFNFPGIDVADDIKSKIAFQITSRLDSAKIIKTVRLFSEHKLRNTYSSGVKVVVLNSKGKVKFGIKSLQLLKQFQFDPENDIIYPETLIREIKNLYVTDQERFKKIDLLLTRELSGIATSFGYKNDLPDDDTRVIKRRRQFVGLIPQHKDEFQGRDVELKSIRNLLCESKSAVIINGLPGIGKSALAKMFIRINRDNYDKIIWIDIRKNENEDNLIKREEAFFTAFHHLEVHLKIDFSCVKNSREKFELIINELNNYEGENLLVIDNIGKEFSTIIEIMPGPPNWHILGTSQLPINGLDNYLLFDLDQSASIALFQKWYKNHQDELELLDLFKEIGRHPLMIELVAKTLLTVKPVVTVRDFIDRLKTKKLNDPSLQKSIFTSHIKGESQLYHHLMITFDLTEVTYEDAIILRKWAYLLPDSYQIDELAESMNDAVSTNQNFNSQLNSLLGKAWLNYEDGTFTMHPLLQKIIFYKLSPTLSDAVSIIKYITEKLSELKYEVTSKYLPKAEFLISNLVGEEKITTSVGYLFYSMASAYEWMVQNEQALEAYKEALRIYKEITIEYDNEPTFRRIVAQILLNLGCLYKNMDAFADSETCFKEAIVISTELTKLAPSVYAEQLARIYNRYADLFANKEDYKTSKSYFKKAIKTIGLLNQDAVDVVEFKLNTMNSLAIVYLKERNFTKADEIAWEVTIGYLGLAVKDRGFLVHVAMVMNNHGSIFMDANLLEEAESYFFKSINYLRNVTTNKPEDYDIKMAQIVINLAKLHDKMGKIDYSNKSYKYALELFMEHLDDASALWKVCFELAIKLARRLINDQTLVTAFLAQASMFTMYCPEMDLKGECFLEIEEILALAGIDSETFYKIPISKIFKSDEIDEDK</sequence>
<dbReference type="Pfam" id="PF13181">
    <property type="entry name" value="TPR_8"/>
    <property type="match status" value="1"/>
</dbReference>
<feature type="domain" description="SMEK" evidence="3">
    <location>
        <begin position="11"/>
        <end position="152"/>
    </location>
</feature>
<reference evidence="4 5" key="1">
    <citation type="submission" date="2023-12" db="EMBL/GenBank/DDBJ databases">
        <title>Novel species of the genus Arcicella isolated from rivers.</title>
        <authorList>
            <person name="Lu H."/>
        </authorList>
    </citation>
    <scope>NUCLEOTIDE SEQUENCE [LARGE SCALE GENOMIC DNA]</scope>
    <source>
        <strain evidence="4 5">DC25W</strain>
    </source>
</reference>
<dbReference type="InterPro" id="IPR027417">
    <property type="entry name" value="P-loop_NTPase"/>
</dbReference>
<evidence type="ECO:0000313" key="5">
    <source>
        <dbReference type="Proteomes" id="UP001302222"/>
    </source>
</evidence>
<keyword evidence="5" id="KW-1185">Reference proteome</keyword>
<dbReference type="Gene3D" id="3.40.50.300">
    <property type="entry name" value="P-loop containing nucleotide triphosphate hydrolases"/>
    <property type="match status" value="1"/>
</dbReference>
<organism evidence="4 5">
    <name type="scientific">Arcicella lustrica</name>
    <dbReference type="NCBI Taxonomy" id="2984196"/>
    <lineage>
        <taxon>Bacteria</taxon>
        <taxon>Pseudomonadati</taxon>
        <taxon>Bacteroidota</taxon>
        <taxon>Cytophagia</taxon>
        <taxon>Cytophagales</taxon>
        <taxon>Flectobacillaceae</taxon>
        <taxon>Arcicella</taxon>
    </lineage>
</organism>
<dbReference type="Gene3D" id="1.25.40.10">
    <property type="entry name" value="Tetratricopeptide repeat domain"/>
    <property type="match status" value="2"/>
</dbReference>
<accession>A0ABU5SGJ9</accession>
<dbReference type="Pfam" id="PF21941">
    <property type="entry name" value="SMEK_N"/>
    <property type="match status" value="1"/>
</dbReference>
<dbReference type="RefSeq" id="WP_323257513.1">
    <property type="nucleotide sequence ID" value="NZ_JAYGIM010000005.1"/>
</dbReference>
<dbReference type="SUPFAM" id="SSF48452">
    <property type="entry name" value="TPR-like"/>
    <property type="match status" value="1"/>
</dbReference>